<feature type="compositionally biased region" description="Acidic residues" evidence="4">
    <location>
        <begin position="88"/>
        <end position="102"/>
    </location>
</feature>
<keyword evidence="6" id="KW-1185">Reference proteome</keyword>
<organism evidence="5 6">
    <name type="scientific">Porphyra umbilicalis</name>
    <name type="common">Purple laver</name>
    <name type="synonym">Red alga</name>
    <dbReference type="NCBI Taxonomy" id="2786"/>
    <lineage>
        <taxon>Eukaryota</taxon>
        <taxon>Rhodophyta</taxon>
        <taxon>Bangiophyceae</taxon>
        <taxon>Bangiales</taxon>
        <taxon>Bangiaceae</taxon>
        <taxon>Porphyra</taxon>
    </lineage>
</organism>
<keyword evidence="3" id="KW-0687">Ribonucleoprotein</keyword>
<dbReference type="Gene3D" id="1.10.10.1410">
    <property type="match status" value="1"/>
</dbReference>
<sequence>MKYLSAYMLAVMGGNASPSADDVKGILSAVGAEVDDSILEKLMSELSGKDINEVIAEGMTKFSAVPSGGGAAAGGAAAGGDAPAEEEKKEEEEEEEEEDDDMGFGLFD</sequence>
<accession>A0A1X6PJ70</accession>
<dbReference type="GO" id="GO:0002182">
    <property type="term" value="P:cytoplasmic translational elongation"/>
    <property type="evidence" value="ECO:0007669"/>
    <property type="project" value="InterPro"/>
</dbReference>
<name>A0A1X6PJ70_PORUM</name>
<feature type="compositionally biased region" description="Gly residues" evidence="4">
    <location>
        <begin position="67"/>
        <end position="78"/>
    </location>
</feature>
<evidence type="ECO:0000256" key="3">
    <source>
        <dbReference type="ARBA" id="ARBA00023274"/>
    </source>
</evidence>
<evidence type="ECO:0008006" key="7">
    <source>
        <dbReference type="Google" id="ProtNLM"/>
    </source>
</evidence>
<evidence type="ECO:0000313" key="5">
    <source>
        <dbReference type="EMBL" id="OSX80880.1"/>
    </source>
</evidence>
<dbReference type="HAMAP" id="MF_01478">
    <property type="entry name" value="Ribosomal_L12_arch"/>
    <property type="match status" value="1"/>
</dbReference>
<comment type="similarity">
    <text evidence="1">Belongs to the eukaryotic ribosomal protein P1/P2 family.</text>
</comment>
<gene>
    <name evidence="5" type="ORF">BU14_0031s0052</name>
</gene>
<dbReference type="PANTHER" id="PTHR21141">
    <property type="entry name" value="60S ACIDIC RIBOSOMAL PROTEIN FAMILY MEMBER"/>
    <property type="match status" value="1"/>
</dbReference>
<proteinExistence type="inferred from homology"/>
<dbReference type="InterPro" id="IPR027534">
    <property type="entry name" value="Ribosomal_P1/P2"/>
</dbReference>
<dbReference type="FunFam" id="1.10.10.1410:FF:000002">
    <property type="entry name" value="60S acidic ribosomal protein P2"/>
    <property type="match status" value="1"/>
</dbReference>
<dbReference type="OrthoDB" id="1227494at2759"/>
<evidence type="ECO:0000256" key="4">
    <source>
        <dbReference type="SAM" id="MobiDB-lite"/>
    </source>
</evidence>
<dbReference type="InterPro" id="IPR038716">
    <property type="entry name" value="P1/P2_N_sf"/>
</dbReference>
<dbReference type="EMBL" id="KV918767">
    <property type="protein sequence ID" value="OSX80880.1"/>
    <property type="molecule type" value="Genomic_DNA"/>
</dbReference>
<keyword evidence="2" id="KW-0689">Ribosomal protein</keyword>
<protein>
    <recommendedName>
        <fullName evidence="7">60S acidic ribosomal protein P2</fullName>
    </recommendedName>
</protein>
<dbReference type="Pfam" id="PF00428">
    <property type="entry name" value="Ribosomal_60s"/>
    <property type="match status" value="1"/>
</dbReference>
<dbReference type="CDD" id="cd05833">
    <property type="entry name" value="Ribosomal_P2"/>
    <property type="match status" value="1"/>
</dbReference>
<evidence type="ECO:0000256" key="2">
    <source>
        <dbReference type="ARBA" id="ARBA00022980"/>
    </source>
</evidence>
<dbReference type="GO" id="GO:0003735">
    <property type="term" value="F:structural constituent of ribosome"/>
    <property type="evidence" value="ECO:0007669"/>
    <property type="project" value="InterPro"/>
</dbReference>
<evidence type="ECO:0000256" key="1">
    <source>
        <dbReference type="ARBA" id="ARBA00005436"/>
    </source>
</evidence>
<feature type="region of interest" description="Disordered" evidence="4">
    <location>
        <begin position="66"/>
        <end position="108"/>
    </location>
</feature>
<dbReference type="AlphaFoldDB" id="A0A1X6PJ70"/>
<dbReference type="PANTHER" id="PTHR21141:SF5">
    <property type="entry name" value="LARGE RIBOSOMAL SUBUNIT PROTEIN P2"/>
    <property type="match status" value="1"/>
</dbReference>
<dbReference type="GO" id="GO:0022625">
    <property type="term" value="C:cytosolic large ribosomal subunit"/>
    <property type="evidence" value="ECO:0007669"/>
    <property type="project" value="InterPro"/>
</dbReference>
<dbReference type="Proteomes" id="UP000218209">
    <property type="component" value="Unassembled WGS sequence"/>
</dbReference>
<evidence type="ECO:0000313" key="6">
    <source>
        <dbReference type="Proteomes" id="UP000218209"/>
    </source>
</evidence>
<reference evidence="5 6" key="1">
    <citation type="submission" date="2017-03" db="EMBL/GenBank/DDBJ databases">
        <title>WGS assembly of Porphyra umbilicalis.</title>
        <authorList>
            <person name="Brawley S.H."/>
            <person name="Blouin N.A."/>
            <person name="Ficko-Blean E."/>
            <person name="Wheeler G.L."/>
            <person name="Lohr M."/>
            <person name="Goodson H.V."/>
            <person name="Jenkins J.W."/>
            <person name="Blaby-Haas C.E."/>
            <person name="Helliwell K.E."/>
            <person name="Chan C."/>
            <person name="Marriage T."/>
            <person name="Bhattacharya D."/>
            <person name="Klein A.S."/>
            <person name="Badis Y."/>
            <person name="Brodie J."/>
            <person name="Cao Y."/>
            <person name="Collen J."/>
            <person name="Dittami S.M."/>
            <person name="Gachon C.M."/>
            <person name="Green B.R."/>
            <person name="Karpowicz S."/>
            <person name="Kim J.W."/>
            <person name="Kudahl U."/>
            <person name="Lin S."/>
            <person name="Michel G."/>
            <person name="Mittag M."/>
            <person name="Olson B.J."/>
            <person name="Pangilinan J."/>
            <person name="Peng Y."/>
            <person name="Qiu H."/>
            <person name="Shu S."/>
            <person name="Singer J.T."/>
            <person name="Smith A.G."/>
            <person name="Sprecher B.N."/>
            <person name="Wagner V."/>
            <person name="Wang W."/>
            <person name="Wang Z.-Y."/>
            <person name="Yan J."/>
            <person name="Yarish C."/>
            <person name="Zoeuner-Riek S."/>
            <person name="Zhuang Y."/>
            <person name="Zou Y."/>
            <person name="Lindquist E.A."/>
            <person name="Grimwood J."/>
            <person name="Barry K."/>
            <person name="Rokhsar D.S."/>
            <person name="Schmutz J."/>
            <person name="Stiller J.W."/>
            <person name="Grossman A.R."/>
            <person name="Prochnik S.E."/>
        </authorList>
    </citation>
    <scope>NUCLEOTIDE SEQUENCE [LARGE SCALE GENOMIC DNA]</scope>
    <source>
        <strain evidence="5">4086291</strain>
    </source>
</reference>
<dbReference type="InterPro" id="IPR044076">
    <property type="entry name" value="Ribosomal_P2"/>
</dbReference>